<evidence type="ECO:0000259" key="5">
    <source>
        <dbReference type="Pfam" id="PF01568"/>
    </source>
</evidence>
<dbReference type="EMBL" id="JAXOVC010000012">
    <property type="protein sequence ID" value="KAK4495423.1"/>
    <property type="molecule type" value="Genomic_DNA"/>
</dbReference>
<protein>
    <recommendedName>
        <fullName evidence="8">Nitrate reductase</fullName>
    </recommendedName>
</protein>
<dbReference type="InterPro" id="IPR006656">
    <property type="entry name" value="Mopterin_OxRdtase"/>
</dbReference>
<feature type="domain" description="Molybdopterin oxidoreductase" evidence="4">
    <location>
        <begin position="4"/>
        <end position="316"/>
    </location>
</feature>
<feature type="domain" description="Molybdopterin dinucleotide-binding" evidence="5">
    <location>
        <begin position="441"/>
        <end position="552"/>
    </location>
</feature>
<dbReference type="Proteomes" id="UP001305779">
    <property type="component" value="Unassembled WGS sequence"/>
</dbReference>
<keyword evidence="7" id="KW-1185">Reference proteome</keyword>
<evidence type="ECO:0000256" key="3">
    <source>
        <dbReference type="ARBA" id="ARBA00023014"/>
    </source>
</evidence>
<dbReference type="Gene3D" id="3.40.50.740">
    <property type="match status" value="1"/>
</dbReference>
<evidence type="ECO:0000259" key="4">
    <source>
        <dbReference type="Pfam" id="PF00384"/>
    </source>
</evidence>
<gene>
    <name evidence="6" type="ORF">PRZ48_013754</name>
</gene>
<evidence type="ECO:0000313" key="6">
    <source>
        <dbReference type="EMBL" id="KAK4495423.1"/>
    </source>
</evidence>
<dbReference type="InterPro" id="IPR050123">
    <property type="entry name" value="Prok_molybdopt-oxidoreductase"/>
</dbReference>
<keyword evidence="3" id="KW-0411">Iron-sulfur</keyword>
<comment type="caution">
    <text evidence="6">The sequence shown here is derived from an EMBL/GenBank/DDBJ whole genome shotgun (WGS) entry which is preliminary data.</text>
</comment>
<accession>A0ABR0E1X8</accession>
<evidence type="ECO:0000256" key="2">
    <source>
        <dbReference type="ARBA" id="ARBA00023004"/>
    </source>
</evidence>
<evidence type="ECO:0000256" key="1">
    <source>
        <dbReference type="ARBA" id="ARBA00022723"/>
    </source>
</evidence>
<reference evidence="6 7" key="1">
    <citation type="journal article" date="2023" name="G3 (Bethesda)">
        <title>A chromosome-level genome assembly of Zasmidium syzygii isolated from banana leaves.</title>
        <authorList>
            <person name="van Westerhoven A.C."/>
            <person name="Mehrabi R."/>
            <person name="Talebi R."/>
            <person name="Steentjes M.B.F."/>
            <person name="Corcolon B."/>
            <person name="Chong P.A."/>
            <person name="Kema G.H.J."/>
            <person name="Seidl M.F."/>
        </authorList>
    </citation>
    <scope>NUCLEOTIDE SEQUENCE [LARGE SCALE GENOMIC DNA]</scope>
    <source>
        <strain evidence="6 7">P124</strain>
    </source>
</reference>
<dbReference type="SUPFAM" id="SSF53706">
    <property type="entry name" value="Formate dehydrogenase/DMSO reductase, domains 1-3"/>
    <property type="match status" value="1"/>
</dbReference>
<dbReference type="SUPFAM" id="SSF50692">
    <property type="entry name" value="ADC-like"/>
    <property type="match status" value="1"/>
</dbReference>
<dbReference type="InterPro" id="IPR009010">
    <property type="entry name" value="Asp_de-COase-like_dom_sf"/>
</dbReference>
<name>A0ABR0E1X8_ZASCE</name>
<dbReference type="PANTHER" id="PTHR43105:SF10">
    <property type="entry name" value="NADH-QUINONE OXIDOREDUCTASE SUBUNIT G"/>
    <property type="match status" value="1"/>
</dbReference>
<dbReference type="Gene3D" id="3.40.228.10">
    <property type="entry name" value="Dimethylsulfoxide Reductase, domain 2"/>
    <property type="match status" value="1"/>
</dbReference>
<sequence length="767" mass="85291">MSATQTVLWARVLDRLEGPNPPSLIVVDPRMSDTAKRATVHLAPRIGTNMALLNGIQHLLFREGWIDNAFVSEHCVSRNELEQKVSEYTPEKVEAITNVSASLLYEAAKLIGTSPSLLSTCLQGVYQSNQATASACQVNNINLLRGCIGKPGSGIFQMNGQPTAQNNREAGCDGEFPGFRNAQNPRHMQELADLWNIDYSKVPHWGLPTHVENILNYIEAGSIEMLWISGTNPLVSLPHLHKVRKLLAKPDLFVVAQDIFPTETTAIADVVFPAAQWSEKTGCFTNVDRTVHLAHQAVDPPGEAKADFDIFVEFARRMDFRDKDGHPLMPWQKPEDAFDAWKKLSKGRPCDYTGLSYEMLTGGSGIQWPCNEHHPTGKERLFEDGVFFTDIEYCESFGHDLETGAPISKAEYKQLQPDGRAILKACHYTPDPEAPDAEYPLQLSTGRNVYHFHTRTKTGRSKPLQDACPEPLVRMNEMDAAELGISDGEQVIVKSRRGAIQVKAGIGKISRGQTFIPFHFGYFDSEDERARAANELTLERWDSVSKQPRFKSGAVRIERCPDAQLANSAVVVKSQQPSYEQQVAKNKPNAADVGNKAAHLAHWLGTTFQALNVLQDTFSGLLPCLITDHEVQSGVEVLQKITTNALNRLRPFCERYHTKSKYGHDVSKVLREGLFPPRDTQHSSYETLVVLTGLQTYISNIEAHLSALVPVSQALWAADFVAAVQGASEDVARMQKWVKQQLSVRAAQTLIVPDLNVLGEDVRWTQQ</sequence>
<dbReference type="Pfam" id="PF00384">
    <property type="entry name" value="Molybdopterin"/>
    <property type="match status" value="1"/>
</dbReference>
<dbReference type="CDD" id="cd00508">
    <property type="entry name" value="MopB_CT_Fdh-Nap-like"/>
    <property type="match status" value="1"/>
</dbReference>
<organism evidence="6 7">
    <name type="scientific">Zasmidium cellare</name>
    <name type="common">Wine cellar mold</name>
    <name type="synonym">Racodium cellare</name>
    <dbReference type="NCBI Taxonomy" id="395010"/>
    <lineage>
        <taxon>Eukaryota</taxon>
        <taxon>Fungi</taxon>
        <taxon>Dikarya</taxon>
        <taxon>Ascomycota</taxon>
        <taxon>Pezizomycotina</taxon>
        <taxon>Dothideomycetes</taxon>
        <taxon>Dothideomycetidae</taxon>
        <taxon>Mycosphaerellales</taxon>
        <taxon>Mycosphaerellaceae</taxon>
        <taxon>Zasmidium</taxon>
    </lineage>
</organism>
<dbReference type="InterPro" id="IPR006657">
    <property type="entry name" value="MoPterin_dinucl-bd_dom"/>
</dbReference>
<dbReference type="Pfam" id="PF01568">
    <property type="entry name" value="Molydop_binding"/>
    <property type="match status" value="1"/>
</dbReference>
<dbReference type="Gene3D" id="2.40.40.20">
    <property type="match status" value="1"/>
</dbReference>
<dbReference type="PANTHER" id="PTHR43105">
    <property type="entry name" value="RESPIRATORY NITRATE REDUCTASE"/>
    <property type="match status" value="1"/>
</dbReference>
<keyword evidence="2" id="KW-0408">Iron</keyword>
<proteinExistence type="predicted"/>
<keyword evidence="1" id="KW-0479">Metal-binding</keyword>
<evidence type="ECO:0000313" key="7">
    <source>
        <dbReference type="Proteomes" id="UP001305779"/>
    </source>
</evidence>
<evidence type="ECO:0008006" key="8">
    <source>
        <dbReference type="Google" id="ProtNLM"/>
    </source>
</evidence>